<dbReference type="GO" id="GO:0031267">
    <property type="term" value="F:small GTPase binding"/>
    <property type="evidence" value="ECO:0007669"/>
    <property type="project" value="InterPro"/>
</dbReference>
<evidence type="ECO:0000313" key="3">
    <source>
        <dbReference type="Proteomes" id="UP001497482"/>
    </source>
</evidence>
<dbReference type="EMBL" id="OZ035825">
    <property type="protein sequence ID" value="CAL1602249.1"/>
    <property type="molecule type" value="Genomic_DNA"/>
</dbReference>
<keyword evidence="3" id="KW-1185">Reference proteome</keyword>
<evidence type="ECO:0008006" key="4">
    <source>
        <dbReference type="Google" id="ProtNLM"/>
    </source>
</evidence>
<organism evidence="2 3">
    <name type="scientific">Knipowitschia caucasica</name>
    <name type="common">Caucasian dwarf goby</name>
    <name type="synonym">Pomatoschistus caucasicus</name>
    <dbReference type="NCBI Taxonomy" id="637954"/>
    <lineage>
        <taxon>Eukaryota</taxon>
        <taxon>Metazoa</taxon>
        <taxon>Chordata</taxon>
        <taxon>Craniata</taxon>
        <taxon>Vertebrata</taxon>
        <taxon>Euteleostomi</taxon>
        <taxon>Actinopterygii</taxon>
        <taxon>Neopterygii</taxon>
        <taxon>Teleostei</taxon>
        <taxon>Neoteleostei</taxon>
        <taxon>Acanthomorphata</taxon>
        <taxon>Gobiaria</taxon>
        <taxon>Gobiiformes</taxon>
        <taxon>Gobioidei</taxon>
        <taxon>Gobiidae</taxon>
        <taxon>Gobiinae</taxon>
        <taxon>Knipowitschia</taxon>
    </lineage>
</organism>
<feature type="compositionally biased region" description="Pro residues" evidence="1">
    <location>
        <begin position="10"/>
        <end position="21"/>
    </location>
</feature>
<dbReference type="PANTHER" id="PTHR12157:SF21">
    <property type="entry name" value="RAB3 INTERACTING MOLECULE, ISOFORM F"/>
    <property type="match status" value="1"/>
</dbReference>
<dbReference type="GO" id="GO:0042734">
    <property type="term" value="C:presynaptic membrane"/>
    <property type="evidence" value="ECO:0007669"/>
    <property type="project" value="TreeGrafter"/>
</dbReference>
<dbReference type="InterPro" id="IPR013083">
    <property type="entry name" value="Znf_RING/FYVE/PHD"/>
</dbReference>
<dbReference type="PANTHER" id="PTHR12157">
    <property type="entry name" value="REGULATING SYNAPTIC MEMBRANE EXOCYTOSIS PROTEIN"/>
    <property type="match status" value="1"/>
</dbReference>
<name>A0AAV2LJW8_KNICA</name>
<reference evidence="2 3" key="1">
    <citation type="submission" date="2024-04" db="EMBL/GenBank/DDBJ databases">
        <authorList>
            <person name="Waldvogel A.-M."/>
            <person name="Schoenle A."/>
        </authorList>
    </citation>
    <scope>NUCLEOTIDE SEQUENCE [LARGE SCALE GENOMIC DNA]</scope>
</reference>
<evidence type="ECO:0000256" key="1">
    <source>
        <dbReference type="SAM" id="MobiDB-lite"/>
    </source>
</evidence>
<feature type="region of interest" description="Disordered" evidence="1">
    <location>
        <begin position="1"/>
        <end position="26"/>
    </location>
</feature>
<accession>A0AAV2LJW8</accession>
<dbReference type="Proteomes" id="UP001497482">
    <property type="component" value="Chromosome 3"/>
</dbReference>
<sequence length="84" mass="9114">MSASVGPQGGPRPPTAPPCMPDLPDLSHLTEEERKIIMGVMARQKEEEEKEQAMLNEPTQLSHHGLGMEPLPITVQPGYTGLSI</sequence>
<protein>
    <recommendedName>
        <fullName evidence="4">RabBD domain-containing protein</fullName>
    </recommendedName>
</protein>
<proteinExistence type="predicted"/>
<dbReference type="GO" id="GO:2000300">
    <property type="term" value="P:regulation of synaptic vesicle exocytosis"/>
    <property type="evidence" value="ECO:0007669"/>
    <property type="project" value="TreeGrafter"/>
</dbReference>
<dbReference type="GO" id="GO:0048791">
    <property type="term" value="P:calcium ion-regulated exocytosis of neurotransmitter"/>
    <property type="evidence" value="ECO:0007669"/>
    <property type="project" value="TreeGrafter"/>
</dbReference>
<dbReference type="GO" id="GO:0048788">
    <property type="term" value="C:cytoskeleton of presynaptic active zone"/>
    <property type="evidence" value="ECO:0007669"/>
    <property type="project" value="TreeGrafter"/>
</dbReference>
<dbReference type="Gene3D" id="3.30.40.10">
    <property type="entry name" value="Zinc/RING finger domain, C3HC4 (zinc finger)"/>
    <property type="match status" value="1"/>
</dbReference>
<dbReference type="GO" id="GO:0042391">
    <property type="term" value="P:regulation of membrane potential"/>
    <property type="evidence" value="ECO:0007669"/>
    <property type="project" value="TreeGrafter"/>
</dbReference>
<dbReference type="InterPro" id="IPR039032">
    <property type="entry name" value="Rim-like"/>
</dbReference>
<evidence type="ECO:0000313" key="2">
    <source>
        <dbReference type="EMBL" id="CAL1602249.1"/>
    </source>
</evidence>
<dbReference type="AlphaFoldDB" id="A0AAV2LJW8"/>
<dbReference type="GO" id="GO:0050806">
    <property type="term" value="P:positive regulation of synaptic transmission"/>
    <property type="evidence" value="ECO:0007669"/>
    <property type="project" value="TreeGrafter"/>
</dbReference>
<dbReference type="GO" id="GO:0048167">
    <property type="term" value="P:regulation of synaptic plasticity"/>
    <property type="evidence" value="ECO:0007669"/>
    <property type="project" value="TreeGrafter"/>
</dbReference>
<dbReference type="GO" id="GO:0044325">
    <property type="term" value="F:transmembrane transporter binding"/>
    <property type="evidence" value="ECO:0007669"/>
    <property type="project" value="TreeGrafter"/>
</dbReference>
<gene>
    <name evidence="2" type="ORF">KC01_LOCUS30049</name>
</gene>